<dbReference type="KEGG" id="parq:DSM112329_00092"/>
<dbReference type="PANTHER" id="PTHR42709:SF6">
    <property type="entry name" value="UNDECAPRENYL PHOSPHATE TRANSPORTER A"/>
    <property type="match status" value="1"/>
</dbReference>
<sequence>MVLASITEPIADFATDVVGDLGLWGIFILMAPESAGIPIPSEATMLFAGFNVSEGEYTLLAATLVASFANLVGSWVAYAIGYYGRDEVLEKHLKFFHLSESHLAWGDRWFEKYGTPAVFFSRMMPVVRTFISFPAGAAKMPLVRFSILTFLGALPWNFGLTLAGKSAKDNWEDIKNQLHYVDYAIVAAIIIGFAYLVIRWYRGRDGGGGTTSPAPDAA</sequence>
<proteinExistence type="inferred from homology"/>
<gene>
    <name evidence="9" type="ORF">DSM112329_00092</name>
</gene>
<dbReference type="GO" id="GO:0005886">
    <property type="term" value="C:plasma membrane"/>
    <property type="evidence" value="ECO:0007669"/>
    <property type="project" value="UniProtKB-SubCell"/>
</dbReference>
<evidence type="ECO:0000256" key="4">
    <source>
        <dbReference type="ARBA" id="ARBA00022692"/>
    </source>
</evidence>
<accession>A0AAU7ANQ4</accession>
<evidence type="ECO:0000256" key="7">
    <source>
        <dbReference type="SAM" id="Phobius"/>
    </source>
</evidence>
<evidence type="ECO:0000256" key="6">
    <source>
        <dbReference type="ARBA" id="ARBA00023136"/>
    </source>
</evidence>
<name>A0AAU7ANQ4_9ACTN</name>
<dbReference type="InterPro" id="IPR032816">
    <property type="entry name" value="VTT_dom"/>
</dbReference>
<evidence type="ECO:0000256" key="5">
    <source>
        <dbReference type="ARBA" id="ARBA00022989"/>
    </source>
</evidence>
<evidence type="ECO:0000256" key="1">
    <source>
        <dbReference type="ARBA" id="ARBA00004651"/>
    </source>
</evidence>
<dbReference type="EMBL" id="CP114014">
    <property type="protein sequence ID" value="XAY03280.1"/>
    <property type="molecule type" value="Genomic_DNA"/>
</dbReference>
<feature type="transmembrane region" description="Helical" evidence="7">
    <location>
        <begin position="142"/>
        <end position="160"/>
    </location>
</feature>
<feature type="transmembrane region" description="Helical" evidence="7">
    <location>
        <begin position="180"/>
        <end position="198"/>
    </location>
</feature>
<organism evidence="9">
    <name type="scientific">Paraconexibacter sp. AEG42_29</name>
    <dbReference type="NCBI Taxonomy" id="2997339"/>
    <lineage>
        <taxon>Bacteria</taxon>
        <taxon>Bacillati</taxon>
        <taxon>Actinomycetota</taxon>
        <taxon>Thermoleophilia</taxon>
        <taxon>Solirubrobacterales</taxon>
        <taxon>Paraconexibacteraceae</taxon>
        <taxon>Paraconexibacter</taxon>
    </lineage>
</organism>
<evidence type="ECO:0000256" key="3">
    <source>
        <dbReference type="ARBA" id="ARBA00022475"/>
    </source>
</evidence>
<comment type="subcellular location">
    <subcellularLocation>
        <location evidence="1">Cell membrane</location>
        <topology evidence="1">Multi-pass membrane protein</topology>
    </subcellularLocation>
</comment>
<dbReference type="AlphaFoldDB" id="A0AAU7ANQ4"/>
<dbReference type="RefSeq" id="WP_354699834.1">
    <property type="nucleotide sequence ID" value="NZ_CP114014.1"/>
</dbReference>
<evidence type="ECO:0000256" key="2">
    <source>
        <dbReference type="ARBA" id="ARBA00010792"/>
    </source>
</evidence>
<comment type="similarity">
    <text evidence="2">Belongs to the DedA family.</text>
</comment>
<keyword evidence="5 7" id="KW-1133">Transmembrane helix</keyword>
<protein>
    <recommendedName>
        <fullName evidence="8">VTT domain-containing protein</fullName>
    </recommendedName>
</protein>
<keyword evidence="3" id="KW-1003">Cell membrane</keyword>
<keyword evidence="4 7" id="KW-0812">Transmembrane</keyword>
<evidence type="ECO:0000259" key="8">
    <source>
        <dbReference type="Pfam" id="PF09335"/>
    </source>
</evidence>
<dbReference type="InterPro" id="IPR051311">
    <property type="entry name" value="DedA_domain"/>
</dbReference>
<dbReference type="PANTHER" id="PTHR42709">
    <property type="entry name" value="ALKALINE PHOSPHATASE LIKE PROTEIN"/>
    <property type="match status" value="1"/>
</dbReference>
<reference evidence="9" key="1">
    <citation type="submission" date="2022-12" db="EMBL/GenBank/DDBJ databases">
        <title>Paraconexibacter alkalitolerans sp. nov. and Baekduia alba sp. nov., isolated from soil and emended description of the genera Paraconexibacter (Chun et al., 2020) and Baekduia (An et al., 2020).</title>
        <authorList>
            <person name="Vieira S."/>
            <person name="Huber K.J."/>
            <person name="Geppert A."/>
            <person name="Wolf J."/>
            <person name="Neumann-Schaal M."/>
            <person name="Muesken M."/>
            <person name="Overmann J."/>
        </authorList>
    </citation>
    <scope>NUCLEOTIDE SEQUENCE</scope>
    <source>
        <strain evidence="9">AEG42_29</strain>
    </source>
</reference>
<dbReference type="Pfam" id="PF09335">
    <property type="entry name" value="VTT_dom"/>
    <property type="match status" value="1"/>
</dbReference>
<feature type="domain" description="VTT" evidence="8">
    <location>
        <begin position="39"/>
        <end position="165"/>
    </location>
</feature>
<keyword evidence="6 7" id="KW-0472">Membrane</keyword>
<feature type="transmembrane region" description="Helical" evidence="7">
    <location>
        <begin position="59"/>
        <end position="84"/>
    </location>
</feature>
<evidence type="ECO:0000313" key="9">
    <source>
        <dbReference type="EMBL" id="XAY03280.1"/>
    </source>
</evidence>